<proteinExistence type="predicted"/>
<gene>
    <name evidence="2 3 4 5" type="primary">LOC104725807</name>
</gene>
<accession>A0ABM0ULB8</accession>
<evidence type="ECO:0000313" key="3">
    <source>
        <dbReference type="RefSeq" id="XP_010442842.1"/>
    </source>
</evidence>
<reference evidence="2 3" key="3">
    <citation type="submission" date="2025-05" db="UniProtKB">
        <authorList>
            <consortium name="RefSeq"/>
        </authorList>
    </citation>
    <scope>IDENTIFICATION</scope>
    <source>
        <tissue evidence="2 3">Leaf</tissue>
    </source>
</reference>
<dbReference type="RefSeq" id="XP_010442843.1">
    <property type="nucleotide sequence ID" value="XM_010444541.2"/>
</dbReference>
<organism evidence="1 4">
    <name type="scientific">Camelina sativa</name>
    <name type="common">False flax</name>
    <name type="synonym">Myagrum sativum</name>
    <dbReference type="NCBI Taxonomy" id="90675"/>
    <lineage>
        <taxon>Eukaryota</taxon>
        <taxon>Viridiplantae</taxon>
        <taxon>Streptophyta</taxon>
        <taxon>Embryophyta</taxon>
        <taxon>Tracheophyta</taxon>
        <taxon>Spermatophyta</taxon>
        <taxon>Magnoliopsida</taxon>
        <taxon>eudicotyledons</taxon>
        <taxon>Gunneridae</taxon>
        <taxon>Pentapetalae</taxon>
        <taxon>rosids</taxon>
        <taxon>malvids</taxon>
        <taxon>Brassicales</taxon>
        <taxon>Brassicaceae</taxon>
        <taxon>Camelineae</taxon>
        <taxon>Camelina</taxon>
    </lineage>
</organism>
<evidence type="ECO:0000313" key="1">
    <source>
        <dbReference type="Proteomes" id="UP000694864"/>
    </source>
</evidence>
<sequence>MKLQYVSNCDLFVQILDMSPEDSIVSEPPHVRNWFPEYVFEVQPLDTMNESLFSEFEKKQTTTTTEFGKHNSKVKDIYQLYVANADHMDCSDVREGIIKLDPSTTIYEDEVLALKNRVNI</sequence>
<dbReference type="GeneID" id="104725807"/>
<evidence type="ECO:0000313" key="2">
    <source>
        <dbReference type="RefSeq" id="XP_010442841.1"/>
    </source>
</evidence>
<keyword evidence="1" id="KW-1185">Reference proteome</keyword>
<protein>
    <submittedName>
        <fullName evidence="2 3">Uncharacterized protein LOC104725807</fullName>
    </submittedName>
</protein>
<evidence type="ECO:0000313" key="5">
    <source>
        <dbReference type="RefSeq" id="XP_010442844.1"/>
    </source>
</evidence>
<dbReference type="RefSeq" id="XP_010442844.1">
    <property type="nucleotide sequence ID" value="XM_010444542.2"/>
</dbReference>
<name>A0ABM0ULB8_CAMSA</name>
<dbReference type="RefSeq" id="XP_010442842.1">
    <property type="nucleotide sequence ID" value="XM_010444540.2"/>
</dbReference>
<reference evidence="1" key="1">
    <citation type="journal article" date="1997" name="Nucleic Acids Res.">
        <title>tRNAscan-SE: a program for improved detection of transfer RNA genes in genomic sequence.</title>
        <authorList>
            <person name="Lowe T.M."/>
            <person name="Eddy S.R."/>
        </authorList>
    </citation>
    <scope>NUCLEOTIDE SEQUENCE [LARGE SCALE GENOMIC DNA]</scope>
    <source>
        <strain evidence="1">r\DH55</strain>
    </source>
</reference>
<dbReference type="RefSeq" id="XP_010442841.1">
    <property type="nucleotide sequence ID" value="XM_010444539.2"/>
</dbReference>
<reference evidence="1" key="2">
    <citation type="journal article" date="2014" name="Nat. Commun.">
        <title>The emerging biofuel crop Camelina sativa retains a highly undifferentiated hexaploid genome structure.</title>
        <authorList>
            <person name="Kagale S."/>
            <person name="Koh C."/>
            <person name="Nixon J."/>
            <person name="Bollina V."/>
            <person name="Clarke W.E."/>
            <person name="Tuteja R."/>
            <person name="Spillane C."/>
            <person name="Robinson S.J."/>
            <person name="Links M.G."/>
            <person name="Clarke C."/>
            <person name="Higgins E.E."/>
            <person name="Huebert T."/>
            <person name="Sharpe A.G."/>
            <person name="Parkin I.A."/>
        </authorList>
    </citation>
    <scope>NUCLEOTIDE SEQUENCE [LARGE SCALE GENOMIC DNA]</scope>
    <source>
        <strain evidence="1">r\DH55</strain>
    </source>
</reference>
<evidence type="ECO:0000313" key="4">
    <source>
        <dbReference type="RefSeq" id="XP_010442843.1"/>
    </source>
</evidence>
<dbReference type="Proteomes" id="UP000694864">
    <property type="component" value="Chromosome 11"/>
</dbReference>